<dbReference type="AlphaFoldDB" id="A0A1G9IBL9"/>
<name>A0A1G9IBL9_9BACT</name>
<organism evidence="6 7">
    <name type="scientific">Siphonobacter aquaeclarae</name>
    <dbReference type="NCBI Taxonomy" id="563176"/>
    <lineage>
        <taxon>Bacteria</taxon>
        <taxon>Pseudomonadati</taxon>
        <taxon>Bacteroidota</taxon>
        <taxon>Cytophagia</taxon>
        <taxon>Cytophagales</taxon>
        <taxon>Cytophagaceae</taxon>
        <taxon>Siphonobacter</taxon>
    </lineage>
</organism>
<comment type="similarity">
    <text evidence="2">Belongs to the class-A beta-lactamase family.</text>
</comment>
<dbReference type="Pfam" id="PF13354">
    <property type="entry name" value="Beta-lactamase2"/>
    <property type="match status" value="1"/>
</dbReference>
<dbReference type="Gene3D" id="3.40.710.10">
    <property type="entry name" value="DD-peptidase/beta-lactamase superfamily"/>
    <property type="match status" value="1"/>
</dbReference>
<proteinExistence type="inferred from homology"/>
<dbReference type="Proteomes" id="UP000198901">
    <property type="component" value="Unassembled WGS sequence"/>
</dbReference>
<evidence type="ECO:0000259" key="5">
    <source>
        <dbReference type="Pfam" id="PF13354"/>
    </source>
</evidence>
<keyword evidence="4" id="KW-0732">Signal</keyword>
<dbReference type="EMBL" id="FNGS01000001">
    <property type="protein sequence ID" value="SDL22658.1"/>
    <property type="molecule type" value="Genomic_DNA"/>
</dbReference>
<feature type="chain" id="PRO_5011501241" description="beta-lactamase" evidence="4">
    <location>
        <begin position="18"/>
        <end position="299"/>
    </location>
</feature>
<evidence type="ECO:0000313" key="7">
    <source>
        <dbReference type="Proteomes" id="UP000198901"/>
    </source>
</evidence>
<evidence type="ECO:0000313" key="6">
    <source>
        <dbReference type="EMBL" id="SDL22658.1"/>
    </source>
</evidence>
<dbReference type="RefSeq" id="WP_093197064.1">
    <property type="nucleotide sequence ID" value="NZ_FNGS01000001.1"/>
</dbReference>
<evidence type="ECO:0000256" key="2">
    <source>
        <dbReference type="ARBA" id="ARBA00009009"/>
    </source>
</evidence>
<dbReference type="PANTHER" id="PTHR35333">
    <property type="entry name" value="BETA-LACTAMASE"/>
    <property type="match status" value="1"/>
</dbReference>
<dbReference type="InterPro" id="IPR012338">
    <property type="entry name" value="Beta-lactam/transpept-like"/>
</dbReference>
<dbReference type="InterPro" id="IPR000871">
    <property type="entry name" value="Beta-lactam_class-A"/>
</dbReference>
<evidence type="ECO:0000256" key="1">
    <source>
        <dbReference type="ARBA" id="ARBA00001526"/>
    </source>
</evidence>
<dbReference type="GO" id="GO:0046677">
    <property type="term" value="P:response to antibiotic"/>
    <property type="evidence" value="ECO:0007669"/>
    <property type="project" value="InterPro"/>
</dbReference>
<reference evidence="6 7" key="1">
    <citation type="submission" date="2016-10" db="EMBL/GenBank/DDBJ databases">
        <authorList>
            <person name="de Groot N.N."/>
        </authorList>
    </citation>
    <scope>NUCLEOTIDE SEQUENCE [LARGE SCALE GENOMIC DNA]</scope>
    <source>
        <strain evidence="6 7">DSM 21668</strain>
    </source>
</reference>
<evidence type="ECO:0000256" key="4">
    <source>
        <dbReference type="SAM" id="SignalP"/>
    </source>
</evidence>
<feature type="signal peptide" evidence="4">
    <location>
        <begin position="1"/>
        <end position="17"/>
    </location>
</feature>
<accession>A0A1G9IBL9</accession>
<dbReference type="STRING" id="563176.SAMN04488090_0414"/>
<dbReference type="EC" id="3.5.2.6" evidence="3"/>
<dbReference type="SUPFAM" id="SSF56601">
    <property type="entry name" value="beta-lactamase/transpeptidase-like"/>
    <property type="match status" value="1"/>
</dbReference>
<protein>
    <recommendedName>
        <fullName evidence="3">beta-lactamase</fullName>
        <ecNumber evidence="3">3.5.2.6</ecNumber>
    </recommendedName>
</protein>
<gene>
    <name evidence="6" type="ORF">SAMN04488090_0414</name>
</gene>
<dbReference type="PRINTS" id="PR00118">
    <property type="entry name" value="BLACTAMASEA"/>
</dbReference>
<dbReference type="GO" id="GO:0030655">
    <property type="term" value="P:beta-lactam antibiotic catabolic process"/>
    <property type="evidence" value="ECO:0007669"/>
    <property type="project" value="InterPro"/>
</dbReference>
<sequence length="299" mass="33388">MTRILLLWLFTAAAVSAQKTDARLQKEIDKLTTGFHGTIGVYVKDLKTGQTASVLADTVFPTASIVKVPILLGVMDKIEKGQLGYHQNVVLTDSLRYPGSDEADLVNAMKTGEKIEISRLILLMLSTSDNTASLWLQGLAGGGLRINAILDSLGYAQTRVNSRTPGRQHIRNRIGWGQTTPREMATLFEQIAAGKVFSRSASEKMLRLLGRQYWDQYALSQIPPDVFAADKHGCVNKSRSEVVYVAGDHPYVFAVFTQNNQDESWEPSNEAWTVTRKLSALLWKYYHPKSTWVPDTKNW</sequence>
<keyword evidence="7" id="KW-1185">Reference proteome</keyword>
<dbReference type="OrthoDB" id="1422836at2"/>
<comment type="catalytic activity">
    <reaction evidence="1">
        <text>a beta-lactam + H2O = a substituted beta-amino acid</text>
        <dbReference type="Rhea" id="RHEA:20401"/>
        <dbReference type="ChEBI" id="CHEBI:15377"/>
        <dbReference type="ChEBI" id="CHEBI:35627"/>
        <dbReference type="ChEBI" id="CHEBI:140347"/>
        <dbReference type="EC" id="3.5.2.6"/>
    </reaction>
</comment>
<dbReference type="GO" id="GO:0008800">
    <property type="term" value="F:beta-lactamase activity"/>
    <property type="evidence" value="ECO:0007669"/>
    <property type="project" value="UniProtKB-EC"/>
</dbReference>
<dbReference type="PANTHER" id="PTHR35333:SF3">
    <property type="entry name" value="BETA-LACTAMASE-TYPE TRANSPEPTIDASE FOLD CONTAINING PROTEIN"/>
    <property type="match status" value="1"/>
</dbReference>
<dbReference type="InterPro" id="IPR045155">
    <property type="entry name" value="Beta-lactam_cat"/>
</dbReference>
<feature type="domain" description="Beta-lactamase class A catalytic" evidence="5">
    <location>
        <begin position="40"/>
        <end position="257"/>
    </location>
</feature>
<evidence type="ECO:0000256" key="3">
    <source>
        <dbReference type="ARBA" id="ARBA00012865"/>
    </source>
</evidence>